<protein>
    <submittedName>
        <fullName evidence="1">Uncharacterized protein</fullName>
    </submittedName>
</protein>
<name>A0A803PUL6_CANSA</name>
<sequence>MNGGTIRLINSEEDVIEGDLEPVFVHVSKASVASTLVDKLLFQSGFGPALSVTVKAVGNNTFLWLRDGQSDWK</sequence>
<evidence type="ECO:0000313" key="2">
    <source>
        <dbReference type="Proteomes" id="UP000596661"/>
    </source>
</evidence>
<evidence type="ECO:0000313" key="1">
    <source>
        <dbReference type="EnsemblPlants" id="cds.evm.model.06.1467"/>
    </source>
</evidence>
<proteinExistence type="predicted"/>
<accession>A0A803PUL6</accession>
<dbReference type="Proteomes" id="UP000596661">
    <property type="component" value="Chromosome 6"/>
</dbReference>
<dbReference type="Gramene" id="evm.model.06.1467">
    <property type="protein sequence ID" value="cds.evm.model.06.1467"/>
    <property type="gene ID" value="evm.TU.06.1467"/>
</dbReference>
<reference evidence="1" key="1">
    <citation type="submission" date="2018-11" db="EMBL/GenBank/DDBJ databases">
        <authorList>
            <person name="Grassa J C."/>
        </authorList>
    </citation>
    <scope>NUCLEOTIDE SEQUENCE [LARGE SCALE GENOMIC DNA]</scope>
</reference>
<keyword evidence="2" id="KW-1185">Reference proteome</keyword>
<dbReference type="EnsemblPlants" id="evm.model.06.1467">
    <property type="protein sequence ID" value="cds.evm.model.06.1467"/>
    <property type="gene ID" value="evm.TU.06.1467"/>
</dbReference>
<reference evidence="1" key="2">
    <citation type="submission" date="2021-03" db="UniProtKB">
        <authorList>
            <consortium name="EnsemblPlants"/>
        </authorList>
    </citation>
    <scope>IDENTIFICATION</scope>
</reference>
<organism evidence="1 2">
    <name type="scientific">Cannabis sativa</name>
    <name type="common">Hemp</name>
    <name type="synonym">Marijuana</name>
    <dbReference type="NCBI Taxonomy" id="3483"/>
    <lineage>
        <taxon>Eukaryota</taxon>
        <taxon>Viridiplantae</taxon>
        <taxon>Streptophyta</taxon>
        <taxon>Embryophyta</taxon>
        <taxon>Tracheophyta</taxon>
        <taxon>Spermatophyta</taxon>
        <taxon>Magnoliopsida</taxon>
        <taxon>eudicotyledons</taxon>
        <taxon>Gunneridae</taxon>
        <taxon>Pentapetalae</taxon>
        <taxon>rosids</taxon>
        <taxon>fabids</taxon>
        <taxon>Rosales</taxon>
        <taxon>Cannabaceae</taxon>
        <taxon>Cannabis</taxon>
    </lineage>
</organism>
<dbReference type="AlphaFoldDB" id="A0A803PUL6"/>
<dbReference type="EMBL" id="UZAU01000612">
    <property type="status" value="NOT_ANNOTATED_CDS"/>
    <property type="molecule type" value="Genomic_DNA"/>
</dbReference>